<evidence type="ECO:0000256" key="1">
    <source>
        <dbReference type="SAM" id="MobiDB-lite"/>
    </source>
</evidence>
<feature type="transmembrane region" description="Helical" evidence="2">
    <location>
        <begin position="311"/>
        <end position="332"/>
    </location>
</feature>
<dbReference type="GO" id="GO:0006508">
    <property type="term" value="P:proteolysis"/>
    <property type="evidence" value="ECO:0007669"/>
    <property type="project" value="InterPro"/>
</dbReference>
<dbReference type="Pfam" id="PF13360">
    <property type="entry name" value="PQQ_2"/>
    <property type="match status" value="2"/>
</dbReference>
<dbReference type="NCBIfam" id="NF047832">
    <property type="entry name" value="caspase_w_EACC1"/>
    <property type="match status" value="1"/>
</dbReference>
<keyword evidence="6" id="KW-1185">Reference proteome</keyword>
<reference evidence="5 6" key="1">
    <citation type="submission" date="2019-04" db="EMBL/GenBank/DDBJ databases">
        <title>Streptomyces piniterrae sp. nov., a heliquinomycin-producing actinomycete isolated from rhizosphere soil of Pinus yunnanensis.</title>
        <authorList>
            <person name="Zhuang X."/>
            <person name="Zhao J."/>
        </authorList>
    </citation>
    <scope>NUCLEOTIDE SEQUENCE [LARGE SCALE GENOMIC DNA]</scope>
    <source>
        <strain evidence="6">jys28</strain>
    </source>
</reference>
<dbReference type="InterPro" id="IPR011047">
    <property type="entry name" value="Quinoprotein_ADH-like_sf"/>
</dbReference>
<proteinExistence type="predicted"/>
<dbReference type="AlphaFoldDB" id="A0A4V5MLZ5"/>
<dbReference type="InterPro" id="IPR011600">
    <property type="entry name" value="Pept_C14_caspase"/>
</dbReference>
<evidence type="ECO:0000259" key="4">
    <source>
        <dbReference type="Pfam" id="PF13360"/>
    </source>
</evidence>
<evidence type="ECO:0000256" key="2">
    <source>
        <dbReference type="SAM" id="Phobius"/>
    </source>
</evidence>
<accession>A0A4V5MLZ5</accession>
<dbReference type="EMBL" id="SUMB01000001">
    <property type="protein sequence ID" value="TJZ59098.1"/>
    <property type="molecule type" value="Genomic_DNA"/>
</dbReference>
<dbReference type="PANTHER" id="PTHR34512:SF30">
    <property type="entry name" value="OUTER MEMBRANE PROTEIN ASSEMBLY FACTOR BAMB"/>
    <property type="match status" value="1"/>
</dbReference>
<feature type="compositionally biased region" description="Low complexity" evidence="1">
    <location>
        <begin position="232"/>
        <end position="245"/>
    </location>
</feature>
<dbReference type="InterPro" id="IPR018391">
    <property type="entry name" value="PQQ_b-propeller_rpt"/>
</dbReference>
<sequence length="720" mass="76966">MALLPEAANSRAVLIGTSRYTHLSSLPAVDNNLTALATALRAPSSWELAEEHCTAIANPGDWTEVLRAVRTAAEEATDTLLVYYSGHGLLEETRGDLFLGLPHSEQGRSYTGLPYSALRDVLLTVRSRRHVVILDCCFSGRALGTMSGPASIADQAEIEGSYLLAASPETSFALAPEGEPHTAFTGELLRVLHDGVPDGPDLLDLDTIYHTMRVALRAKGRPLPQKRDRNTAGRLALSRNAARASAGKDADGDRDHIALDAARAGPLASNVAKGGGLVESAEALPRRGTLWRRSGGIADGPKRPGPIRRRWFLAVATVVVVAAVSGGISLWAGSRSESLADGEDKNTAGKSTPGWETDLTKLGAPNALKSGFRCTPATDGDLLCTGSSRGILKLNAANGKERWRYQGSGSLARYERTVVEQDGSVYAPARKTGLGEGKGIVALDPATGRVKRTYEVPDPRRVAVTDRGVLVQNGAKELRLFNAKSPRTLARWKTDADEITGVSSNGKQVVLNANVREDKEYASHIELTTSGLGEQGAVGIVQEESPRFPLEFIGRGTSHTALYFAEGDRDTSGYHAVDRFDPSHNANAVMQPWLRVPLKTPTDLPMTASDDFVYAPASDGTITAVDCRRDRIAWRKDSQARGISEVTVHDGKLLLSDAQGRLHTLDAITGRHLSTGKPHRGAVDADPRFPVPAPVVIGKAVYVVTPGNTLYRTPLSGKGH</sequence>
<feature type="domain" description="Peptidase C14 caspase" evidence="3">
    <location>
        <begin position="11"/>
        <end position="216"/>
    </location>
</feature>
<evidence type="ECO:0000259" key="3">
    <source>
        <dbReference type="Pfam" id="PF00656"/>
    </source>
</evidence>
<keyword evidence="2" id="KW-0812">Transmembrane</keyword>
<gene>
    <name evidence="5" type="ORF">FCH28_02895</name>
</gene>
<dbReference type="Pfam" id="PF00656">
    <property type="entry name" value="Peptidase_C14"/>
    <property type="match status" value="1"/>
</dbReference>
<name>A0A4V5MLZ5_9ACTN</name>
<dbReference type="RefSeq" id="WP_136738050.1">
    <property type="nucleotide sequence ID" value="NZ_SUMB01000001.1"/>
</dbReference>
<dbReference type="Proteomes" id="UP000308697">
    <property type="component" value="Unassembled WGS sequence"/>
</dbReference>
<dbReference type="InterPro" id="IPR002372">
    <property type="entry name" value="PQQ_rpt_dom"/>
</dbReference>
<evidence type="ECO:0008006" key="7">
    <source>
        <dbReference type="Google" id="ProtNLM"/>
    </source>
</evidence>
<dbReference type="InterPro" id="IPR015943">
    <property type="entry name" value="WD40/YVTN_repeat-like_dom_sf"/>
</dbReference>
<feature type="domain" description="Pyrrolo-quinoline quinone repeat" evidence="4">
    <location>
        <begin position="367"/>
        <end position="514"/>
    </location>
</feature>
<evidence type="ECO:0000313" key="5">
    <source>
        <dbReference type="EMBL" id="TJZ59098.1"/>
    </source>
</evidence>
<dbReference type="OrthoDB" id="3542505at2"/>
<feature type="region of interest" description="Disordered" evidence="1">
    <location>
        <begin position="339"/>
        <end position="359"/>
    </location>
</feature>
<dbReference type="InterPro" id="IPR029030">
    <property type="entry name" value="Caspase-like_dom_sf"/>
</dbReference>
<feature type="region of interest" description="Disordered" evidence="1">
    <location>
        <begin position="219"/>
        <end position="252"/>
    </location>
</feature>
<dbReference type="GO" id="GO:0004197">
    <property type="term" value="F:cysteine-type endopeptidase activity"/>
    <property type="evidence" value="ECO:0007669"/>
    <property type="project" value="InterPro"/>
</dbReference>
<dbReference type="SUPFAM" id="SSF50998">
    <property type="entry name" value="Quinoprotein alcohol dehydrogenase-like"/>
    <property type="match status" value="1"/>
</dbReference>
<feature type="domain" description="Pyrrolo-quinoline quinone repeat" evidence="4">
    <location>
        <begin position="619"/>
        <end position="712"/>
    </location>
</feature>
<protein>
    <recommendedName>
        <fullName evidence="7">Caspase family protein</fullName>
    </recommendedName>
</protein>
<keyword evidence="2" id="KW-0472">Membrane</keyword>
<dbReference type="PANTHER" id="PTHR34512">
    <property type="entry name" value="CELL SURFACE PROTEIN"/>
    <property type="match status" value="1"/>
</dbReference>
<comment type="caution">
    <text evidence="5">The sequence shown here is derived from an EMBL/GenBank/DDBJ whole genome shotgun (WGS) entry which is preliminary data.</text>
</comment>
<dbReference type="Gene3D" id="2.130.10.10">
    <property type="entry name" value="YVTN repeat-like/Quinoprotein amine dehydrogenase"/>
    <property type="match status" value="2"/>
</dbReference>
<dbReference type="SMART" id="SM00564">
    <property type="entry name" value="PQQ"/>
    <property type="match status" value="4"/>
</dbReference>
<evidence type="ECO:0000313" key="6">
    <source>
        <dbReference type="Proteomes" id="UP000308697"/>
    </source>
</evidence>
<keyword evidence="2" id="KW-1133">Transmembrane helix</keyword>
<dbReference type="SUPFAM" id="SSF52129">
    <property type="entry name" value="Caspase-like"/>
    <property type="match status" value="1"/>
</dbReference>
<dbReference type="Gene3D" id="3.40.50.1460">
    <property type="match status" value="1"/>
</dbReference>
<organism evidence="5 6">
    <name type="scientific">Streptomyces piniterrae</name>
    <dbReference type="NCBI Taxonomy" id="2571125"/>
    <lineage>
        <taxon>Bacteria</taxon>
        <taxon>Bacillati</taxon>
        <taxon>Actinomycetota</taxon>
        <taxon>Actinomycetes</taxon>
        <taxon>Kitasatosporales</taxon>
        <taxon>Streptomycetaceae</taxon>
        <taxon>Streptomyces</taxon>
    </lineage>
</organism>